<dbReference type="InterPro" id="IPR045121">
    <property type="entry name" value="CoAse"/>
</dbReference>
<evidence type="ECO:0000256" key="1">
    <source>
        <dbReference type="ARBA" id="ARBA00001936"/>
    </source>
</evidence>
<dbReference type="EMBL" id="JAAMFM010000001">
    <property type="protein sequence ID" value="NVM93562.1"/>
    <property type="molecule type" value="Genomic_DNA"/>
</dbReference>
<dbReference type="PROSITE" id="PS00893">
    <property type="entry name" value="NUDIX_BOX"/>
    <property type="match status" value="1"/>
</dbReference>
<evidence type="ECO:0000256" key="3">
    <source>
        <dbReference type="ARBA" id="ARBA00005582"/>
    </source>
</evidence>
<proteinExistence type="inferred from homology"/>
<dbReference type="CDD" id="cd03426">
    <property type="entry name" value="NUDIX_CoAse_Nudt7"/>
    <property type="match status" value="1"/>
</dbReference>
<gene>
    <name evidence="10" type="ORF">G6034_01315</name>
</gene>
<evidence type="ECO:0000256" key="4">
    <source>
        <dbReference type="ARBA" id="ARBA00022723"/>
    </source>
</evidence>
<dbReference type="PRINTS" id="PR00502">
    <property type="entry name" value="NUDIXFAMILY"/>
</dbReference>
<comment type="similarity">
    <text evidence="3 8">Belongs to the Nudix hydrolase family.</text>
</comment>
<dbReference type="Gene3D" id="3.90.79.10">
    <property type="entry name" value="Nucleoside Triphosphate Pyrophosphohydrolase"/>
    <property type="match status" value="1"/>
</dbReference>
<evidence type="ECO:0000259" key="9">
    <source>
        <dbReference type="PROSITE" id="PS51462"/>
    </source>
</evidence>
<dbReference type="AlphaFoldDB" id="A0A7Y7LX68"/>
<evidence type="ECO:0000256" key="7">
    <source>
        <dbReference type="ARBA" id="ARBA00023211"/>
    </source>
</evidence>
<accession>A0A7Y7LX68</accession>
<evidence type="ECO:0000256" key="6">
    <source>
        <dbReference type="ARBA" id="ARBA00022842"/>
    </source>
</evidence>
<keyword evidence="6" id="KW-0460">Magnesium</keyword>
<evidence type="ECO:0000256" key="8">
    <source>
        <dbReference type="RuleBase" id="RU003476"/>
    </source>
</evidence>
<protein>
    <submittedName>
        <fullName evidence="10">CoA pyrophosphatase</fullName>
    </submittedName>
</protein>
<feature type="domain" description="Nudix hydrolase" evidence="9">
    <location>
        <begin position="36"/>
        <end position="166"/>
    </location>
</feature>
<comment type="caution">
    <text evidence="10">The sequence shown here is derived from an EMBL/GenBank/DDBJ whole genome shotgun (WGS) entry which is preliminary data.</text>
</comment>
<dbReference type="Pfam" id="PF00293">
    <property type="entry name" value="NUDIX"/>
    <property type="match status" value="1"/>
</dbReference>
<evidence type="ECO:0000313" key="11">
    <source>
        <dbReference type="Proteomes" id="UP000543556"/>
    </source>
</evidence>
<dbReference type="PANTHER" id="PTHR12992">
    <property type="entry name" value="NUDIX HYDROLASE"/>
    <property type="match status" value="1"/>
</dbReference>
<name>A0A7Y7LX68_9MICC</name>
<dbReference type="InterPro" id="IPR000086">
    <property type="entry name" value="NUDIX_hydrolase_dom"/>
</dbReference>
<dbReference type="PANTHER" id="PTHR12992:SF11">
    <property type="entry name" value="MITOCHONDRIAL COENZYME A DIPHOSPHATASE NUDT8"/>
    <property type="match status" value="1"/>
</dbReference>
<reference evidence="10 11" key="1">
    <citation type="submission" date="2020-02" db="EMBL/GenBank/DDBJ databases">
        <title>Genome sequence of strain AETb3-4.</title>
        <authorList>
            <person name="Gao J."/>
            <person name="Zhang X."/>
        </authorList>
    </citation>
    <scope>NUCLEOTIDE SEQUENCE [LARGE SCALE GENOMIC DNA]</scope>
    <source>
        <strain evidence="10 11">AETb3-4</strain>
    </source>
</reference>
<keyword evidence="7" id="KW-0464">Manganese</keyword>
<dbReference type="InterPro" id="IPR020084">
    <property type="entry name" value="NUDIX_hydrolase_CS"/>
</dbReference>
<evidence type="ECO:0000313" key="10">
    <source>
        <dbReference type="EMBL" id="NVM93562.1"/>
    </source>
</evidence>
<keyword evidence="4" id="KW-0479">Metal-binding</keyword>
<dbReference type="GO" id="GO:0010945">
    <property type="term" value="F:coenzyme A diphosphatase activity"/>
    <property type="evidence" value="ECO:0007669"/>
    <property type="project" value="InterPro"/>
</dbReference>
<comment type="cofactor">
    <cofactor evidence="2">
        <name>Mg(2+)</name>
        <dbReference type="ChEBI" id="CHEBI:18420"/>
    </cofactor>
</comment>
<dbReference type="PROSITE" id="PS51462">
    <property type="entry name" value="NUDIX"/>
    <property type="match status" value="1"/>
</dbReference>
<dbReference type="SUPFAM" id="SSF55811">
    <property type="entry name" value="Nudix"/>
    <property type="match status" value="1"/>
</dbReference>
<evidence type="ECO:0000256" key="5">
    <source>
        <dbReference type="ARBA" id="ARBA00022801"/>
    </source>
</evidence>
<dbReference type="InterPro" id="IPR015797">
    <property type="entry name" value="NUDIX_hydrolase-like_dom_sf"/>
</dbReference>
<dbReference type="GO" id="GO:0046872">
    <property type="term" value="F:metal ion binding"/>
    <property type="evidence" value="ECO:0007669"/>
    <property type="project" value="UniProtKB-KW"/>
</dbReference>
<comment type="cofactor">
    <cofactor evidence="1">
        <name>Mn(2+)</name>
        <dbReference type="ChEBI" id="CHEBI:29035"/>
    </cofactor>
</comment>
<organism evidence="10 11">
    <name type="scientific">Arthrobacter wenxiniae</name>
    <dbReference type="NCBI Taxonomy" id="2713570"/>
    <lineage>
        <taxon>Bacteria</taxon>
        <taxon>Bacillati</taxon>
        <taxon>Actinomycetota</taxon>
        <taxon>Actinomycetes</taxon>
        <taxon>Micrococcales</taxon>
        <taxon>Micrococcaceae</taxon>
        <taxon>Arthrobacter</taxon>
    </lineage>
</organism>
<sequence>MAFPAATQAAWAELRARTAARLTAWKREAVPDFDGIRRAAVAITLYERNGQPHFLMIKRTSRGSNPGQWALPGGKLDPGETLVETALRELREETGLQASADDVVGLLDDFSASRGMVITPVVVSLNGPQRARRNPTEVASLHPVPLARLHAPGVPRWKDTADGPLLQMPLRHDMVVHAPTGAILWQFASVCLKGECLRVHATLEPAFTAN</sequence>
<dbReference type="Proteomes" id="UP000543556">
    <property type="component" value="Unassembled WGS sequence"/>
</dbReference>
<keyword evidence="5 8" id="KW-0378">Hydrolase</keyword>
<evidence type="ECO:0000256" key="2">
    <source>
        <dbReference type="ARBA" id="ARBA00001946"/>
    </source>
</evidence>
<keyword evidence="11" id="KW-1185">Reference proteome</keyword>
<dbReference type="InterPro" id="IPR020476">
    <property type="entry name" value="Nudix_hydrolase"/>
</dbReference>